<keyword evidence="3" id="KW-1185">Reference proteome</keyword>
<dbReference type="PANTHER" id="PTHR12461">
    <property type="entry name" value="HYPOXIA-INDUCIBLE FACTOR 1 ALPHA INHIBITOR-RELATED"/>
    <property type="match status" value="1"/>
</dbReference>
<name>A0ABN5IXJ7_9CAUL</name>
<evidence type="ECO:0000259" key="1">
    <source>
        <dbReference type="PROSITE" id="PS51184"/>
    </source>
</evidence>
<dbReference type="InterPro" id="IPR003347">
    <property type="entry name" value="JmjC_dom"/>
</dbReference>
<evidence type="ECO:0000313" key="2">
    <source>
        <dbReference type="EMBL" id="AVQ03783.1"/>
    </source>
</evidence>
<dbReference type="InterPro" id="IPR014710">
    <property type="entry name" value="RmlC-like_jellyroll"/>
</dbReference>
<dbReference type="PROSITE" id="PS51184">
    <property type="entry name" value="JMJC"/>
    <property type="match status" value="1"/>
</dbReference>
<dbReference type="SUPFAM" id="SSF51197">
    <property type="entry name" value="Clavaminate synthase-like"/>
    <property type="match status" value="1"/>
</dbReference>
<dbReference type="RefSeq" id="WP_013080828.1">
    <property type="nucleotide sequence ID" value="NZ_CP027850.1"/>
</dbReference>
<dbReference type="Gene3D" id="2.60.120.10">
    <property type="entry name" value="Jelly Rolls"/>
    <property type="match status" value="1"/>
</dbReference>
<dbReference type="Proteomes" id="UP000240527">
    <property type="component" value="Chromosome"/>
</dbReference>
<reference evidence="2 3" key="1">
    <citation type="journal article" date="2015" name="Biotechnol. Bioeng.">
        <title>Genome sequence and phenotypic characterization of Caulobacter segnis.</title>
        <authorList>
            <person name="Patel S."/>
            <person name="Fletcher B."/>
            <person name="Scott D.C."/>
            <person name="Ely B."/>
        </authorList>
    </citation>
    <scope>NUCLEOTIDE SEQUENCE [LARGE SCALE GENOMIC DNA]</scope>
    <source>
        <strain evidence="2 3">TK0059</strain>
    </source>
</reference>
<protein>
    <submittedName>
        <fullName evidence="2">Cupin-like domain-containing protein</fullName>
    </submittedName>
</protein>
<dbReference type="InterPro" id="IPR041667">
    <property type="entry name" value="Cupin_8"/>
</dbReference>
<gene>
    <name evidence="2" type="ORF">B7G68_19240</name>
</gene>
<evidence type="ECO:0000313" key="3">
    <source>
        <dbReference type="Proteomes" id="UP000240527"/>
    </source>
</evidence>
<dbReference type="SMART" id="SM00558">
    <property type="entry name" value="JmjC"/>
    <property type="match status" value="1"/>
</dbReference>
<sequence length="337" mass="37007">MAIVEMTFVERVGVDADRFHGEIVPAGQPVVFRGLVASWPAVAAARQGDEALFAYLARFDRQEPVGTLIAPPEAGGRFFYSDDLSGFNFQGGRARLSKSFDFLLANREAERPATLAAQSIPADTHLPGFSAENVSPLLGPEVEPLLWLGNQVIVAAHQDPYENLACVVAGRRRFTLFPPEAVADLYIGPFEKTPGGPPISLVSFDDPDLEKHPRFAKALEVAQVVELEPGDALYIPYLWWHHVRSLAPVNLLTNYWWSSEPAGRGQAMDAFLHAVLALRALPAHQRAAWKTAFDHYVFGDPEAATAHLPESVRGMLGELGEEDARRIRQVLGRKLNG</sequence>
<feature type="domain" description="JmjC" evidence="1">
    <location>
        <begin position="100"/>
        <end position="272"/>
    </location>
</feature>
<proteinExistence type="predicted"/>
<dbReference type="Pfam" id="PF13621">
    <property type="entry name" value="Cupin_8"/>
    <property type="match status" value="1"/>
</dbReference>
<dbReference type="PANTHER" id="PTHR12461:SF105">
    <property type="entry name" value="HYPOXIA-INDUCIBLE FACTOR 1-ALPHA INHIBITOR"/>
    <property type="match status" value="1"/>
</dbReference>
<dbReference type="EMBL" id="CP027850">
    <property type="protein sequence ID" value="AVQ03783.1"/>
    <property type="molecule type" value="Genomic_DNA"/>
</dbReference>
<accession>A0ABN5IXJ7</accession>
<organism evidence="2 3">
    <name type="scientific">Caulobacter segnis</name>
    <dbReference type="NCBI Taxonomy" id="88688"/>
    <lineage>
        <taxon>Bacteria</taxon>
        <taxon>Pseudomonadati</taxon>
        <taxon>Pseudomonadota</taxon>
        <taxon>Alphaproteobacteria</taxon>
        <taxon>Caulobacterales</taxon>
        <taxon>Caulobacteraceae</taxon>
        <taxon>Caulobacter</taxon>
    </lineage>
</organism>